<keyword evidence="3" id="KW-1185">Reference proteome</keyword>
<protein>
    <submittedName>
        <fullName evidence="2">Uncharacterized protein</fullName>
    </submittedName>
</protein>
<evidence type="ECO:0000256" key="1">
    <source>
        <dbReference type="SAM" id="MobiDB-lite"/>
    </source>
</evidence>
<feature type="region of interest" description="Disordered" evidence="1">
    <location>
        <begin position="21"/>
        <end position="122"/>
    </location>
</feature>
<dbReference type="EMBL" id="JAAMPI010000163">
    <property type="protein sequence ID" value="KAF4634734.1"/>
    <property type="molecule type" value="Genomic_DNA"/>
</dbReference>
<evidence type="ECO:0000313" key="2">
    <source>
        <dbReference type="EMBL" id="KAF4634734.1"/>
    </source>
</evidence>
<proteinExistence type="predicted"/>
<comment type="caution">
    <text evidence="2">The sequence shown here is derived from an EMBL/GenBank/DDBJ whole genome shotgun (WGS) entry which is preliminary data.</text>
</comment>
<sequence>MNLPELHRSVEALGLKFMFGQYPTNRRRREQRQPFVIREKDDEDDEEVGDSVLPLGHVSEEAEGQTSADANGNTPRLARSNTEAEFGSSIENRDDTPLLVETSRTTEGNKLQVMKGQSTDED</sequence>
<reference evidence="2 3" key="1">
    <citation type="submission" date="2020-03" db="EMBL/GenBank/DDBJ databases">
        <title>Draft Genome Sequence of Cudoniella acicularis.</title>
        <authorList>
            <person name="Buettner E."/>
            <person name="Kellner H."/>
        </authorList>
    </citation>
    <scope>NUCLEOTIDE SEQUENCE [LARGE SCALE GENOMIC DNA]</scope>
    <source>
        <strain evidence="2 3">DSM 108380</strain>
    </source>
</reference>
<dbReference type="AlphaFoldDB" id="A0A8H4RTK3"/>
<gene>
    <name evidence="2" type="ORF">G7Y89_g3362</name>
</gene>
<evidence type="ECO:0000313" key="3">
    <source>
        <dbReference type="Proteomes" id="UP000566819"/>
    </source>
</evidence>
<accession>A0A8H4RTK3</accession>
<organism evidence="2 3">
    <name type="scientific">Cudoniella acicularis</name>
    <dbReference type="NCBI Taxonomy" id="354080"/>
    <lineage>
        <taxon>Eukaryota</taxon>
        <taxon>Fungi</taxon>
        <taxon>Dikarya</taxon>
        <taxon>Ascomycota</taxon>
        <taxon>Pezizomycotina</taxon>
        <taxon>Leotiomycetes</taxon>
        <taxon>Helotiales</taxon>
        <taxon>Tricladiaceae</taxon>
        <taxon>Cudoniella</taxon>
    </lineage>
</organism>
<name>A0A8H4RTK3_9HELO</name>
<dbReference type="Proteomes" id="UP000566819">
    <property type="component" value="Unassembled WGS sequence"/>
</dbReference>
<feature type="compositionally biased region" description="Polar residues" evidence="1">
    <location>
        <begin position="64"/>
        <end position="83"/>
    </location>
</feature>